<reference evidence="4 5" key="1">
    <citation type="submission" date="2020-05" db="EMBL/GenBank/DDBJ databases">
        <authorList>
            <person name="Casaregola S."/>
            <person name="Devillers H."/>
            <person name="Grondin C."/>
        </authorList>
    </citation>
    <scope>NUCLEOTIDE SEQUENCE [LARGE SCALE GENOMIC DNA]</scope>
    <source>
        <strain evidence="4 5">CLIB 1767</strain>
    </source>
</reference>
<feature type="domain" description="CCAAT-binding factor" evidence="3">
    <location>
        <begin position="329"/>
        <end position="493"/>
    </location>
</feature>
<dbReference type="PANTHER" id="PTHR12455">
    <property type="entry name" value="NUCLEOLAR COMPLEX PROTEIN 4"/>
    <property type="match status" value="1"/>
</dbReference>
<keyword evidence="5" id="KW-1185">Reference proteome</keyword>
<dbReference type="InterPro" id="IPR027193">
    <property type="entry name" value="Noc4"/>
</dbReference>
<evidence type="ECO:0000313" key="5">
    <source>
        <dbReference type="Proteomes" id="UP000644660"/>
    </source>
</evidence>
<dbReference type="RefSeq" id="XP_041408208.1">
    <property type="nucleotide sequence ID" value="XM_041552274.1"/>
</dbReference>
<dbReference type="EMBL" id="CAEFZW010000009">
    <property type="protein sequence ID" value="CAB4256364.1"/>
    <property type="molecule type" value="Genomic_DNA"/>
</dbReference>
<evidence type="ECO:0000259" key="3">
    <source>
        <dbReference type="Pfam" id="PF03914"/>
    </source>
</evidence>
<accession>A0A8H2VJE5</accession>
<dbReference type="AlphaFoldDB" id="A0A8H2VJE5"/>
<evidence type="ECO:0000256" key="2">
    <source>
        <dbReference type="SAM" id="MobiDB-lite"/>
    </source>
</evidence>
<evidence type="ECO:0000256" key="1">
    <source>
        <dbReference type="ARBA" id="ARBA00007797"/>
    </source>
</evidence>
<dbReference type="InterPro" id="IPR005612">
    <property type="entry name" value="CCAAT-binding_factor"/>
</dbReference>
<feature type="region of interest" description="Disordered" evidence="2">
    <location>
        <begin position="548"/>
        <end position="567"/>
    </location>
</feature>
<dbReference type="GO" id="GO:0032040">
    <property type="term" value="C:small-subunit processome"/>
    <property type="evidence" value="ECO:0007669"/>
    <property type="project" value="TreeGrafter"/>
</dbReference>
<organism evidence="4 5">
    <name type="scientific">Maudiozyma barnettii</name>
    <dbReference type="NCBI Taxonomy" id="61262"/>
    <lineage>
        <taxon>Eukaryota</taxon>
        <taxon>Fungi</taxon>
        <taxon>Dikarya</taxon>
        <taxon>Ascomycota</taxon>
        <taxon>Saccharomycotina</taxon>
        <taxon>Saccharomycetes</taxon>
        <taxon>Saccharomycetales</taxon>
        <taxon>Saccharomycetaceae</taxon>
        <taxon>Maudiozyma</taxon>
    </lineage>
</organism>
<sequence length="567" mass="65690">MAMSIDDIKATAKKITSSNERTHYNSIITLLNEFEYDQASFQDNELVEQKLRFLVVALFQIFKKMFARNDLSMSTKRPGANNNTATVPLAKFNEWCRKIYISFKMKLLATIGNLTIETSLALDCLDLYMQLLELESVHFASKKDAAFFPNKTLKALIVALWKSNINENEIDPSNGQSANYILLEFLEKYYKPFVDIQYYFQSEFNLLLEDKDSSTSTTEQYTSMKSAAKWVTLMNHDSHMDSTTEELEVFVSNPPQAIENESKFKSLLEKNWCAILNGELSLQLYKTILTVLHKRIIPHFHTPTKLMDFLTDSYNLSNDDMDQNGIIPILALNGLFELMVKNNLEYPNFYQKLYQLLTPQLMHVKYRPRFFRLMDVFLASTHVSVHLVASFIKRLARLSLSAPPSAIVIVIPFIYNLLKKHPNCMIMIHNPKYLYDPFQTPEQQNELKLAKSQYEDPFNMEEQDPESTNAFGSSLWEMDTLTQHYHPNVASLAKVFSQPFKKMNYNMEDFLDWGYDSLLAAESSRKLKILPVLEYETFDSILANETIDQKEEEDTPDKSVYLSSVSW</sequence>
<protein>
    <submittedName>
        <fullName evidence="4">Similar to Saccharomyces cerevisiae YPR144C NOC4 Nucleolar protein, forms a complex with Nop14p that mediates maturation and nuclear export of 40S ribosomal subunits</fullName>
    </submittedName>
</protein>
<dbReference type="PANTHER" id="PTHR12455:SF0">
    <property type="entry name" value="NUCLEOLAR COMPLEX PROTEIN 4 HOMOLOG"/>
    <property type="match status" value="1"/>
</dbReference>
<dbReference type="OrthoDB" id="10263185at2759"/>
<name>A0A8H2VJE5_9SACH</name>
<dbReference type="Proteomes" id="UP000644660">
    <property type="component" value="Unassembled WGS sequence"/>
</dbReference>
<proteinExistence type="inferred from homology"/>
<dbReference type="GO" id="GO:0042254">
    <property type="term" value="P:ribosome biogenesis"/>
    <property type="evidence" value="ECO:0007669"/>
    <property type="project" value="InterPro"/>
</dbReference>
<evidence type="ECO:0000313" key="4">
    <source>
        <dbReference type="EMBL" id="CAB4256364.1"/>
    </source>
</evidence>
<dbReference type="Pfam" id="PF03914">
    <property type="entry name" value="CBF"/>
    <property type="match status" value="1"/>
</dbReference>
<dbReference type="GeneID" id="64859437"/>
<dbReference type="GO" id="GO:0030692">
    <property type="term" value="C:Noc4p-Nop14p complex"/>
    <property type="evidence" value="ECO:0007669"/>
    <property type="project" value="TreeGrafter"/>
</dbReference>
<gene>
    <name evidence="4" type="ORF">KABA2_09S02948</name>
</gene>
<comment type="similarity">
    <text evidence="1">Belongs to the CBF/MAK21 family.</text>
</comment>
<comment type="caution">
    <text evidence="4">The sequence shown here is derived from an EMBL/GenBank/DDBJ whole genome shotgun (WGS) entry which is preliminary data.</text>
</comment>